<dbReference type="InterPro" id="IPR001764">
    <property type="entry name" value="Glyco_hydro_3_N"/>
</dbReference>
<sequence length="338" mass="36368">MTTAISATILGPSGPTLGPTERDFFAEVQPWGFILFARNIEDPAQLRALTEDLREAVGRDAPVLIDQEGGRVQRMRPPYWRQWRPALDQMAQAGPGKAARTMYLRARLIAHELREVGIDVNCMPLADVARDTTHPILLNRLYGTTPDAVIGAARAVAEGLFDGGVLPVLKHLPGYGLGEVDSHLDLPRVTASADELRGTDFAAFKPLVDLPLGMTAHIVYEALDEEVPATLSSAMIEMIRSEIGFTGLLMTDDLSMGALPGPIGERATRARAAGCNLILHCNGDRAEMEQVVVGAGDLDSAEIAMGEAALALRNRRQPLDIEAAEADLSDLLDGEVYG</sequence>
<keyword evidence="5" id="KW-0326">Glycosidase</keyword>
<evidence type="ECO:0000256" key="5">
    <source>
        <dbReference type="ARBA" id="ARBA00023295"/>
    </source>
</evidence>
<comment type="caution">
    <text evidence="7">The sequence shown here is derived from an EMBL/GenBank/DDBJ whole genome shotgun (WGS) entry which is preliminary data.</text>
</comment>
<evidence type="ECO:0000259" key="6">
    <source>
        <dbReference type="Pfam" id="PF00933"/>
    </source>
</evidence>
<accession>A0ABP9LIW5</accession>
<keyword evidence="4 7" id="KW-0378">Hydrolase</keyword>
<keyword evidence="8" id="KW-1185">Reference proteome</keyword>
<dbReference type="PANTHER" id="PTHR30480">
    <property type="entry name" value="BETA-HEXOSAMINIDASE-RELATED"/>
    <property type="match status" value="1"/>
</dbReference>
<dbReference type="Pfam" id="PF00933">
    <property type="entry name" value="Glyco_hydro_3"/>
    <property type="match status" value="1"/>
</dbReference>
<comment type="similarity">
    <text evidence="2">Belongs to the glycosyl hydrolase 3 family.</text>
</comment>
<dbReference type="EC" id="3.2.1.52" evidence="3"/>
<dbReference type="InterPro" id="IPR036962">
    <property type="entry name" value="Glyco_hydro_3_N_sf"/>
</dbReference>
<dbReference type="PANTHER" id="PTHR30480:SF13">
    <property type="entry name" value="BETA-HEXOSAMINIDASE"/>
    <property type="match status" value="1"/>
</dbReference>
<protein>
    <recommendedName>
        <fullName evidence="3">beta-N-acetylhexosaminidase</fullName>
        <ecNumber evidence="3">3.2.1.52</ecNumber>
    </recommendedName>
</protein>
<dbReference type="PROSITE" id="PS00775">
    <property type="entry name" value="GLYCOSYL_HYDROL_F3"/>
    <property type="match status" value="1"/>
</dbReference>
<evidence type="ECO:0000313" key="7">
    <source>
        <dbReference type="EMBL" id="GAA5079519.1"/>
    </source>
</evidence>
<feature type="domain" description="Glycoside hydrolase family 3 N-terminal" evidence="6">
    <location>
        <begin position="32"/>
        <end position="303"/>
    </location>
</feature>
<dbReference type="Proteomes" id="UP001499910">
    <property type="component" value="Unassembled WGS sequence"/>
</dbReference>
<proteinExistence type="inferred from homology"/>
<reference evidence="8" key="1">
    <citation type="journal article" date="2019" name="Int. J. Syst. Evol. Microbiol.">
        <title>The Global Catalogue of Microorganisms (GCM) 10K type strain sequencing project: providing services to taxonomists for standard genome sequencing and annotation.</title>
        <authorList>
            <consortium name="The Broad Institute Genomics Platform"/>
            <consortium name="The Broad Institute Genome Sequencing Center for Infectious Disease"/>
            <person name="Wu L."/>
            <person name="Ma J."/>
        </authorList>
    </citation>
    <scope>NUCLEOTIDE SEQUENCE [LARGE SCALE GENOMIC DNA]</scope>
    <source>
        <strain evidence="8">JCM 18015</strain>
    </source>
</reference>
<gene>
    <name evidence="7" type="ORF">GCM10023209_31890</name>
</gene>
<evidence type="ECO:0000313" key="8">
    <source>
        <dbReference type="Proteomes" id="UP001499910"/>
    </source>
</evidence>
<dbReference type="SUPFAM" id="SSF51445">
    <property type="entry name" value="(Trans)glycosidases"/>
    <property type="match status" value="1"/>
</dbReference>
<dbReference type="InterPro" id="IPR050226">
    <property type="entry name" value="NagZ_Beta-hexosaminidase"/>
</dbReference>
<name>A0ABP9LIW5_9RHOB</name>
<organism evidence="7 8">
    <name type="scientific">[Roseibacterium] beibuensis</name>
    <dbReference type="NCBI Taxonomy" id="1193142"/>
    <lineage>
        <taxon>Bacteria</taxon>
        <taxon>Pseudomonadati</taxon>
        <taxon>Pseudomonadota</taxon>
        <taxon>Alphaproteobacteria</taxon>
        <taxon>Rhodobacterales</taxon>
        <taxon>Roseobacteraceae</taxon>
        <taxon>Roseicyclus</taxon>
    </lineage>
</organism>
<dbReference type="RefSeq" id="WP_259552259.1">
    <property type="nucleotide sequence ID" value="NZ_BAABHW010000005.1"/>
</dbReference>
<dbReference type="Gene3D" id="3.20.20.300">
    <property type="entry name" value="Glycoside hydrolase, family 3, N-terminal domain"/>
    <property type="match status" value="1"/>
</dbReference>
<comment type="catalytic activity">
    <reaction evidence="1">
        <text>Hydrolysis of terminal non-reducing N-acetyl-D-hexosamine residues in N-acetyl-beta-D-hexosaminides.</text>
        <dbReference type="EC" id="3.2.1.52"/>
    </reaction>
</comment>
<evidence type="ECO:0000256" key="2">
    <source>
        <dbReference type="ARBA" id="ARBA00005336"/>
    </source>
</evidence>
<evidence type="ECO:0000256" key="4">
    <source>
        <dbReference type="ARBA" id="ARBA00022801"/>
    </source>
</evidence>
<dbReference type="GO" id="GO:0016787">
    <property type="term" value="F:hydrolase activity"/>
    <property type="evidence" value="ECO:0007669"/>
    <property type="project" value="UniProtKB-KW"/>
</dbReference>
<dbReference type="InterPro" id="IPR017853">
    <property type="entry name" value="GH"/>
</dbReference>
<evidence type="ECO:0000256" key="3">
    <source>
        <dbReference type="ARBA" id="ARBA00012663"/>
    </source>
</evidence>
<evidence type="ECO:0000256" key="1">
    <source>
        <dbReference type="ARBA" id="ARBA00001231"/>
    </source>
</evidence>
<dbReference type="EMBL" id="BAABHW010000005">
    <property type="protein sequence ID" value="GAA5079519.1"/>
    <property type="molecule type" value="Genomic_DNA"/>
</dbReference>
<dbReference type="InterPro" id="IPR019800">
    <property type="entry name" value="Glyco_hydro_3_AS"/>
</dbReference>